<sequence length="437" mass="48185">MYYPTDNTNTSDNLGQSTPSRPFNPVLYYENPHLIPIFSNETELGGEPLDRATSDQPYGPGYFTNLLNDNQQFDLESPFSLPIMHHLPSERRPSEYRPFLEPHPVGPTIILPSTDQPLPTTEEVTGMTMMPPMPATSTMPPPSFMAAAPSMVAMSTMTPMTSMPPAWTMGPPNHITTGPPPAPLSTKPNVRKRAATGMPATTHTPTTTTGPAMANVVDPHHPKSAGAYYPPTKRIKREPIDNPRKPSWAISSEPDDASIISLPRPPMEKGINPPPPPPAETQNQPTGGRANSDPSSSSSSSSYSSPSEVAAAPRQPSLMQNPPAPIIPVPLEPFPEAGTIMNFPLPQIDHQGQRPAAADGYFSSLEDDLLYQTQEPYEIEMAYRATLRVRERVDWDCRRLGLRLRYLRRCQARMAECHRAARECEWQRSDFCEQADG</sequence>
<dbReference type="RefSeq" id="XP_056772034.1">
    <property type="nucleotide sequence ID" value="XM_056904267.1"/>
</dbReference>
<keyword evidence="3" id="KW-1185">Reference proteome</keyword>
<organism evidence="2 3">
    <name type="scientific">Penicillium daleae</name>
    <dbReference type="NCBI Taxonomy" id="63821"/>
    <lineage>
        <taxon>Eukaryota</taxon>
        <taxon>Fungi</taxon>
        <taxon>Dikarya</taxon>
        <taxon>Ascomycota</taxon>
        <taxon>Pezizomycotina</taxon>
        <taxon>Eurotiomycetes</taxon>
        <taxon>Eurotiomycetidae</taxon>
        <taxon>Eurotiales</taxon>
        <taxon>Aspergillaceae</taxon>
        <taxon>Penicillium</taxon>
    </lineage>
</organism>
<comment type="caution">
    <text evidence="2">The sequence shown here is derived from an EMBL/GenBank/DDBJ whole genome shotgun (WGS) entry which is preliminary data.</text>
</comment>
<accession>A0AAD6CIM7</accession>
<gene>
    <name evidence="2" type="ORF">N7458_000873</name>
</gene>
<feature type="compositionally biased region" description="Low complexity" evidence="1">
    <location>
        <begin position="195"/>
        <end position="214"/>
    </location>
</feature>
<protein>
    <submittedName>
        <fullName evidence="2">Uncharacterized protein</fullName>
    </submittedName>
</protein>
<reference evidence="2" key="1">
    <citation type="submission" date="2022-12" db="EMBL/GenBank/DDBJ databases">
        <authorList>
            <person name="Petersen C."/>
        </authorList>
    </citation>
    <scope>NUCLEOTIDE SEQUENCE</scope>
    <source>
        <strain evidence="2">IBT 16125</strain>
    </source>
</reference>
<evidence type="ECO:0000313" key="2">
    <source>
        <dbReference type="EMBL" id="KAJ5465187.1"/>
    </source>
</evidence>
<proteinExistence type="predicted"/>
<evidence type="ECO:0000313" key="3">
    <source>
        <dbReference type="Proteomes" id="UP001213681"/>
    </source>
</evidence>
<feature type="region of interest" description="Disordered" evidence="1">
    <location>
        <begin position="194"/>
        <end position="326"/>
    </location>
</feature>
<dbReference type="EMBL" id="JAPVEA010000001">
    <property type="protein sequence ID" value="KAJ5465187.1"/>
    <property type="molecule type" value="Genomic_DNA"/>
</dbReference>
<feature type="compositionally biased region" description="Polar residues" evidence="1">
    <location>
        <begin position="1"/>
        <end position="21"/>
    </location>
</feature>
<dbReference type="AlphaFoldDB" id="A0AAD6CIM7"/>
<evidence type="ECO:0000256" key="1">
    <source>
        <dbReference type="SAM" id="MobiDB-lite"/>
    </source>
</evidence>
<name>A0AAD6CIM7_9EURO</name>
<feature type="region of interest" description="Disordered" evidence="1">
    <location>
        <begin position="1"/>
        <end position="25"/>
    </location>
</feature>
<reference evidence="2" key="2">
    <citation type="journal article" date="2023" name="IMA Fungus">
        <title>Comparative genomic study of the Penicillium genus elucidates a diverse pangenome and 15 lateral gene transfer events.</title>
        <authorList>
            <person name="Petersen C."/>
            <person name="Sorensen T."/>
            <person name="Nielsen M.R."/>
            <person name="Sondergaard T.E."/>
            <person name="Sorensen J.L."/>
            <person name="Fitzpatrick D.A."/>
            <person name="Frisvad J.C."/>
            <person name="Nielsen K.L."/>
        </authorList>
    </citation>
    <scope>NUCLEOTIDE SEQUENCE</scope>
    <source>
        <strain evidence="2">IBT 16125</strain>
    </source>
</reference>
<dbReference type="Proteomes" id="UP001213681">
    <property type="component" value="Unassembled WGS sequence"/>
</dbReference>
<dbReference type="GeneID" id="81594510"/>
<feature type="compositionally biased region" description="Low complexity" evidence="1">
    <location>
        <begin position="292"/>
        <end position="307"/>
    </location>
</feature>